<dbReference type="EMBL" id="KI911142">
    <property type="protein sequence ID" value="ETS03847.1"/>
    <property type="molecule type" value="Genomic_DNA"/>
</dbReference>
<reference evidence="3" key="1">
    <citation type="journal article" date="2013" name="Ind. Biotechnol.">
        <title>Comparative genomics analysis of Trichoderma reesei strains.</title>
        <authorList>
            <person name="Koike H."/>
            <person name="Aerts A."/>
            <person name="LaButti K."/>
            <person name="Grigoriev I.V."/>
            <person name="Baker S.E."/>
        </authorList>
    </citation>
    <scope>NUCLEOTIDE SEQUENCE [LARGE SCALE GENOMIC DNA]</scope>
    <source>
        <strain evidence="3">ATCC 56765 / BCRC 32924 / NRRL 11460 / Rut C-30</strain>
    </source>
</reference>
<dbReference type="AlphaFoldDB" id="A0A024SI57"/>
<name>A0A024SI57_HYPJR</name>
<protein>
    <submittedName>
        <fullName evidence="2">Uncharacterized protein</fullName>
    </submittedName>
</protein>
<sequence length="73" mass="7843">MLGLRETKEYHGLSGEELQPKLQRGVLSEQSTKPLGFQKTSVPPAFVCFGSEKCASCGLDLGEACGASQERIL</sequence>
<proteinExistence type="predicted"/>
<evidence type="ECO:0000256" key="1">
    <source>
        <dbReference type="SAM" id="MobiDB-lite"/>
    </source>
</evidence>
<evidence type="ECO:0000313" key="3">
    <source>
        <dbReference type="Proteomes" id="UP000024376"/>
    </source>
</evidence>
<dbReference type="Proteomes" id="UP000024376">
    <property type="component" value="Unassembled WGS sequence"/>
</dbReference>
<evidence type="ECO:0000313" key="2">
    <source>
        <dbReference type="EMBL" id="ETS03847.1"/>
    </source>
</evidence>
<dbReference type="HOGENOM" id="CLU_2706579_0_0_1"/>
<accession>A0A024SI57</accession>
<dbReference type="KEGG" id="trr:M419DRAFT_118131"/>
<feature type="compositionally biased region" description="Basic and acidic residues" evidence="1">
    <location>
        <begin position="1"/>
        <end position="11"/>
    </location>
</feature>
<feature type="region of interest" description="Disordered" evidence="1">
    <location>
        <begin position="1"/>
        <end position="25"/>
    </location>
</feature>
<gene>
    <name evidence="2" type="ORF">M419DRAFT_118131</name>
</gene>
<organism evidence="2 3">
    <name type="scientific">Hypocrea jecorina (strain ATCC 56765 / BCRC 32924 / NRRL 11460 / Rut C-30)</name>
    <name type="common">Trichoderma reesei</name>
    <dbReference type="NCBI Taxonomy" id="1344414"/>
    <lineage>
        <taxon>Eukaryota</taxon>
        <taxon>Fungi</taxon>
        <taxon>Dikarya</taxon>
        <taxon>Ascomycota</taxon>
        <taxon>Pezizomycotina</taxon>
        <taxon>Sordariomycetes</taxon>
        <taxon>Hypocreomycetidae</taxon>
        <taxon>Hypocreales</taxon>
        <taxon>Hypocreaceae</taxon>
        <taxon>Trichoderma</taxon>
    </lineage>
</organism>